<dbReference type="InterPro" id="IPR001875">
    <property type="entry name" value="DED_dom"/>
</dbReference>
<evidence type="ECO:0000256" key="3">
    <source>
        <dbReference type="SAM" id="Phobius"/>
    </source>
</evidence>
<dbReference type="Gene3D" id="1.10.533.10">
    <property type="entry name" value="Death Domain, Fas"/>
    <property type="match status" value="1"/>
</dbReference>
<dbReference type="GO" id="GO:0043161">
    <property type="term" value="P:proteasome-mediated ubiquitin-dependent protein catabolic process"/>
    <property type="evidence" value="ECO:0007669"/>
    <property type="project" value="TreeGrafter"/>
</dbReference>
<gene>
    <name evidence="5" type="ORF">FME351_LOCUS10187</name>
    <name evidence="6" type="ORF">TSG867_LOCUS23962</name>
</gene>
<dbReference type="EMBL" id="CAJOBQ010002128">
    <property type="protein sequence ID" value="CAF4540756.1"/>
    <property type="molecule type" value="Genomic_DNA"/>
</dbReference>
<sequence>MNAHHLRAIILKLQDRLSDDDRKRLHFFFGQDVPRRIRDDPSLGGTLSLMECLFDQDKINEENFTFLIHAFEAIQCVDAAKLLREHMRQIQPNEIKQSMRSLAEIMPITIKQLLDDQQDDKYGTQRCEFSLSDSNIYDNNKVMTNSNDADISPTTAIIDNQTTPPLQLKRKQIFSTTLILWICLCLFFVMLIILLGAISRIYIRRELQNNLQLKENILAERKKCNETIQRLNGKLKYGHGVRNIPWIAVDARWSSNGVTVAGGNGKGNATNQLNHPSDLFVDGDQTVVIADFDNHRIIQWKKGDANGQIIAGGNGEGNRLDQLDHPSSVLIDKDTDSVIICDRLNRRVVRWSRRSNATTGEILLNKVHCRVLAMDDQKHLYVSDTEKYEVRRYQLGDQSGMLVAGGNGQGNGTNQFQWPTHLFVDRQQNVYVSDNSNHRIMKWNKGAKEGIIVAGDQSEGNTLTQSNYPEGILVDALGTIYVADSWNHRVMRWPQGSKQGTMIVGENDSGAGANRLNSPRGLFFDEHGNLYVVDCYNNRIQRFSIE</sequence>
<dbReference type="Proteomes" id="UP000663869">
    <property type="component" value="Unassembled WGS sequence"/>
</dbReference>
<dbReference type="InterPro" id="IPR011042">
    <property type="entry name" value="6-blade_b-propeller_TolB-like"/>
</dbReference>
<dbReference type="SUPFAM" id="SSF47986">
    <property type="entry name" value="DEATH domain"/>
    <property type="match status" value="1"/>
</dbReference>
<evidence type="ECO:0000313" key="6">
    <source>
        <dbReference type="EMBL" id="CAF4540756.1"/>
    </source>
</evidence>
<dbReference type="InterPro" id="IPR050952">
    <property type="entry name" value="TRIM-NHL_E3_ligases"/>
</dbReference>
<dbReference type="PROSITE" id="PS51125">
    <property type="entry name" value="NHL"/>
    <property type="match status" value="3"/>
</dbReference>
<dbReference type="AlphaFoldDB" id="A0A818B1Q9"/>
<keyword evidence="3" id="KW-0812">Transmembrane</keyword>
<feature type="repeat" description="NHL" evidence="2">
    <location>
        <begin position="410"/>
        <end position="446"/>
    </location>
</feature>
<dbReference type="Pfam" id="PF01436">
    <property type="entry name" value="NHL"/>
    <property type="match status" value="2"/>
</dbReference>
<evidence type="ECO:0000313" key="7">
    <source>
        <dbReference type="Proteomes" id="UP000663869"/>
    </source>
</evidence>
<keyword evidence="3" id="KW-0472">Membrane</keyword>
<feature type="repeat" description="NHL" evidence="2">
    <location>
        <begin position="266"/>
        <end position="303"/>
    </location>
</feature>
<dbReference type="PROSITE" id="PS50168">
    <property type="entry name" value="DED"/>
    <property type="match status" value="1"/>
</dbReference>
<proteinExistence type="predicted"/>
<keyword evidence="1" id="KW-0677">Repeat</keyword>
<dbReference type="Gene3D" id="2.120.10.30">
    <property type="entry name" value="TolB, C-terminal domain"/>
    <property type="match status" value="2"/>
</dbReference>
<dbReference type="Gene3D" id="2.40.10.500">
    <property type="match status" value="1"/>
</dbReference>
<evidence type="ECO:0000256" key="2">
    <source>
        <dbReference type="PROSITE-ProRule" id="PRU00504"/>
    </source>
</evidence>
<comment type="caution">
    <text evidence="5">The sequence shown here is derived from an EMBL/GenBank/DDBJ whole genome shotgun (WGS) entry which is preliminary data.</text>
</comment>
<reference evidence="5" key="1">
    <citation type="submission" date="2021-02" db="EMBL/GenBank/DDBJ databases">
        <authorList>
            <person name="Nowell W R."/>
        </authorList>
    </citation>
    <scope>NUCLEOTIDE SEQUENCE</scope>
</reference>
<dbReference type="GO" id="GO:0061630">
    <property type="term" value="F:ubiquitin protein ligase activity"/>
    <property type="evidence" value="ECO:0007669"/>
    <property type="project" value="TreeGrafter"/>
</dbReference>
<feature type="domain" description="DED" evidence="4">
    <location>
        <begin position="5"/>
        <end position="85"/>
    </location>
</feature>
<evidence type="ECO:0000313" key="5">
    <source>
        <dbReference type="EMBL" id="CAF3413196.1"/>
    </source>
</evidence>
<dbReference type="GO" id="GO:0008270">
    <property type="term" value="F:zinc ion binding"/>
    <property type="evidence" value="ECO:0007669"/>
    <property type="project" value="UniProtKB-KW"/>
</dbReference>
<dbReference type="GO" id="GO:0000209">
    <property type="term" value="P:protein polyubiquitination"/>
    <property type="evidence" value="ECO:0007669"/>
    <property type="project" value="TreeGrafter"/>
</dbReference>
<dbReference type="Proteomes" id="UP000663862">
    <property type="component" value="Unassembled WGS sequence"/>
</dbReference>
<dbReference type="PANTHER" id="PTHR24104">
    <property type="entry name" value="E3 UBIQUITIN-PROTEIN LIGASE NHLRC1-RELATED"/>
    <property type="match status" value="1"/>
</dbReference>
<name>A0A818B1Q9_9BILA</name>
<dbReference type="CDD" id="cd05819">
    <property type="entry name" value="NHL"/>
    <property type="match status" value="1"/>
</dbReference>
<dbReference type="InterPro" id="IPR001258">
    <property type="entry name" value="NHL_repeat"/>
</dbReference>
<protein>
    <recommendedName>
        <fullName evidence="4">DED domain-containing protein</fullName>
    </recommendedName>
</protein>
<dbReference type="PANTHER" id="PTHR24104:SF25">
    <property type="entry name" value="PROTEIN LIN-41"/>
    <property type="match status" value="1"/>
</dbReference>
<evidence type="ECO:0000256" key="1">
    <source>
        <dbReference type="ARBA" id="ARBA00022737"/>
    </source>
</evidence>
<evidence type="ECO:0000259" key="4">
    <source>
        <dbReference type="PROSITE" id="PS50168"/>
    </source>
</evidence>
<dbReference type="GO" id="GO:0042981">
    <property type="term" value="P:regulation of apoptotic process"/>
    <property type="evidence" value="ECO:0007669"/>
    <property type="project" value="InterPro"/>
</dbReference>
<organism evidence="5 7">
    <name type="scientific">Rotaria socialis</name>
    <dbReference type="NCBI Taxonomy" id="392032"/>
    <lineage>
        <taxon>Eukaryota</taxon>
        <taxon>Metazoa</taxon>
        <taxon>Spiralia</taxon>
        <taxon>Gnathifera</taxon>
        <taxon>Rotifera</taxon>
        <taxon>Eurotatoria</taxon>
        <taxon>Bdelloidea</taxon>
        <taxon>Philodinida</taxon>
        <taxon>Philodinidae</taxon>
        <taxon>Rotaria</taxon>
    </lineage>
</organism>
<accession>A0A818B1Q9</accession>
<dbReference type="EMBL" id="CAJNYU010001121">
    <property type="protein sequence ID" value="CAF3413196.1"/>
    <property type="molecule type" value="Genomic_DNA"/>
</dbReference>
<dbReference type="SUPFAM" id="SSF63825">
    <property type="entry name" value="YWTD domain"/>
    <property type="match status" value="1"/>
</dbReference>
<keyword evidence="3" id="KW-1133">Transmembrane helix</keyword>
<feature type="transmembrane region" description="Helical" evidence="3">
    <location>
        <begin position="178"/>
        <end position="203"/>
    </location>
</feature>
<feature type="repeat" description="NHL" evidence="2">
    <location>
        <begin position="512"/>
        <end position="546"/>
    </location>
</feature>
<dbReference type="InterPro" id="IPR011029">
    <property type="entry name" value="DEATH-like_dom_sf"/>
</dbReference>